<dbReference type="InterPro" id="IPR036457">
    <property type="entry name" value="PPM-type-like_dom_sf"/>
</dbReference>
<comment type="subcellular location">
    <subcellularLocation>
        <location evidence="1">Cell membrane</location>
    </subcellularLocation>
</comment>
<dbReference type="SUPFAM" id="SSF81606">
    <property type="entry name" value="PP2C-like"/>
    <property type="match status" value="1"/>
</dbReference>
<dbReference type="Gene3D" id="3.60.40.10">
    <property type="entry name" value="PPM-type phosphatase domain"/>
    <property type="match status" value="1"/>
</dbReference>
<keyword evidence="2" id="KW-1003">Cell membrane</keyword>
<name>A0ABR5AIE6_9BACL</name>
<dbReference type="Proteomes" id="UP000031967">
    <property type="component" value="Unassembled WGS sequence"/>
</dbReference>
<evidence type="ECO:0000256" key="4">
    <source>
        <dbReference type="ARBA" id="ARBA00023136"/>
    </source>
</evidence>
<dbReference type="InterPro" id="IPR052016">
    <property type="entry name" value="Bact_Sigma-Reg"/>
</dbReference>
<dbReference type="CDD" id="cd06225">
    <property type="entry name" value="HAMP"/>
    <property type="match status" value="1"/>
</dbReference>
<gene>
    <name evidence="7" type="ORF">SD70_11415</name>
</gene>
<protein>
    <recommendedName>
        <fullName evidence="9">HAMP domain-containing protein</fullName>
    </recommendedName>
</protein>
<evidence type="ECO:0000313" key="8">
    <source>
        <dbReference type="Proteomes" id="UP000031967"/>
    </source>
</evidence>
<keyword evidence="4" id="KW-0472">Membrane</keyword>
<keyword evidence="8" id="KW-1185">Reference proteome</keyword>
<dbReference type="EMBL" id="JXAK01000016">
    <property type="protein sequence ID" value="KIL40828.1"/>
    <property type="molecule type" value="Genomic_DNA"/>
</dbReference>
<evidence type="ECO:0000256" key="2">
    <source>
        <dbReference type="ARBA" id="ARBA00022475"/>
    </source>
</evidence>
<dbReference type="PANTHER" id="PTHR43156:SF2">
    <property type="entry name" value="STAGE II SPORULATION PROTEIN E"/>
    <property type="match status" value="1"/>
</dbReference>
<dbReference type="PROSITE" id="PS51746">
    <property type="entry name" value="PPM_2"/>
    <property type="match status" value="1"/>
</dbReference>
<evidence type="ECO:0000256" key="3">
    <source>
        <dbReference type="ARBA" id="ARBA00022801"/>
    </source>
</evidence>
<dbReference type="InterPro" id="IPR003660">
    <property type="entry name" value="HAMP_dom"/>
</dbReference>
<evidence type="ECO:0000259" key="5">
    <source>
        <dbReference type="PROSITE" id="PS50885"/>
    </source>
</evidence>
<accession>A0ABR5AIE6</accession>
<dbReference type="Pfam" id="PF07228">
    <property type="entry name" value="SpoIIE"/>
    <property type="match status" value="1"/>
</dbReference>
<feature type="domain" description="HAMP" evidence="5">
    <location>
        <begin position="32"/>
        <end position="59"/>
    </location>
</feature>
<reference evidence="7 8" key="1">
    <citation type="submission" date="2014-12" db="EMBL/GenBank/DDBJ databases">
        <title>Draft genome sequence of Paenibacillus kamchatkensis strain B-2647.</title>
        <authorList>
            <person name="Karlyshev A.V."/>
            <person name="Kudryashova E.B."/>
        </authorList>
    </citation>
    <scope>NUCLEOTIDE SEQUENCE [LARGE SCALE GENOMIC DNA]</scope>
    <source>
        <strain evidence="7 8">VKM B-2647</strain>
    </source>
</reference>
<sequence>MPLWQFRRDLNVLTGSIGSLLQADRSRMHETIPVTSRDELGQLTGAFNELQASVYREYDELDKRMRLAYNIQQKLLPQKEPAVEGLEVASMCRQCREVGGDFYDCLAFGSSRLAIAIGDVTGKGMPAALLMSAVMVLWRTEMLKGGSSEEVMTRVNRSLYETLQGELFVTMGLAVFDMKERTVDYASAGHMAPYLLREGELQALPVSSLPLGMDPDRQYRGTAYALQPGDAWVLYTDGIIEAWDEQDRMFGFERWEQLLRGLDGTVPLERQLRILTDRLPEMHADSSGDDRTVVCVRFHGREEAVCKETVSGDRYNVDNVKTW</sequence>
<dbReference type="PANTHER" id="PTHR43156">
    <property type="entry name" value="STAGE II SPORULATION PROTEIN E-RELATED"/>
    <property type="match status" value="1"/>
</dbReference>
<evidence type="ECO:0008006" key="9">
    <source>
        <dbReference type="Google" id="ProtNLM"/>
    </source>
</evidence>
<evidence type="ECO:0000256" key="1">
    <source>
        <dbReference type="ARBA" id="ARBA00004236"/>
    </source>
</evidence>
<evidence type="ECO:0000259" key="6">
    <source>
        <dbReference type="PROSITE" id="PS51746"/>
    </source>
</evidence>
<dbReference type="InterPro" id="IPR001932">
    <property type="entry name" value="PPM-type_phosphatase-like_dom"/>
</dbReference>
<comment type="caution">
    <text evidence="7">The sequence shown here is derived from an EMBL/GenBank/DDBJ whole genome shotgun (WGS) entry which is preliminary data.</text>
</comment>
<organism evidence="7 8">
    <name type="scientific">Gordoniibacillus kamchatkensis</name>
    <dbReference type="NCBI Taxonomy" id="1590651"/>
    <lineage>
        <taxon>Bacteria</taxon>
        <taxon>Bacillati</taxon>
        <taxon>Bacillota</taxon>
        <taxon>Bacilli</taxon>
        <taxon>Bacillales</taxon>
        <taxon>Paenibacillaceae</taxon>
        <taxon>Gordoniibacillus</taxon>
    </lineage>
</organism>
<dbReference type="PROSITE" id="PS50885">
    <property type="entry name" value="HAMP"/>
    <property type="match status" value="1"/>
</dbReference>
<feature type="domain" description="PPM-type phosphatase" evidence="6">
    <location>
        <begin position="85"/>
        <end position="298"/>
    </location>
</feature>
<proteinExistence type="predicted"/>
<dbReference type="SMART" id="SM00331">
    <property type="entry name" value="PP2C_SIG"/>
    <property type="match status" value="1"/>
</dbReference>
<evidence type="ECO:0000313" key="7">
    <source>
        <dbReference type="EMBL" id="KIL40828.1"/>
    </source>
</evidence>
<keyword evidence="3" id="KW-0378">Hydrolase</keyword>